<feature type="transmembrane region" description="Helical" evidence="1">
    <location>
        <begin position="109"/>
        <end position="130"/>
    </location>
</feature>
<dbReference type="AlphaFoldDB" id="A0A2H1WP23"/>
<organism evidence="2">
    <name type="scientific">Spodoptera frugiperda</name>
    <name type="common">Fall armyworm</name>
    <dbReference type="NCBI Taxonomy" id="7108"/>
    <lineage>
        <taxon>Eukaryota</taxon>
        <taxon>Metazoa</taxon>
        <taxon>Ecdysozoa</taxon>
        <taxon>Arthropoda</taxon>
        <taxon>Hexapoda</taxon>
        <taxon>Insecta</taxon>
        <taxon>Pterygota</taxon>
        <taxon>Neoptera</taxon>
        <taxon>Endopterygota</taxon>
        <taxon>Lepidoptera</taxon>
        <taxon>Glossata</taxon>
        <taxon>Ditrysia</taxon>
        <taxon>Noctuoidea</taxon>
        <taxon>Noctuidae</taxon>
        <taxon>Amphipyrinae</taxon>
        <taxon>Spodoptera</taxon>
    </lineage>
</organism>
<accession>A0A2H1WP23</accession>
<keyword evidence="1" id="KW-1133">Transmembrane helix</keyword>
<proteinExistence type="predicted"/>
<keyword evidence="1" id="KW-0472">Membrane</keyword>
<protein>
    <submittedName>
        <fullName evidence="2">SFRICE_013852</fullName>
    </submittedName>
</protein>
<evidence type="ECO:0000256" key="1">
    <source>
        <dbReference type="SAM" id="Phobius"/>
    </source>
</evidence>
<keyword evidence="1" id="KW-0812">Transmembrane</keyword>
<sequence length="134" mass="15276">MTTSVEIFVHTYIHNLTPVSHGGRQRQWNANCHGSYTLLSLLEIFVRVKLQRAIRPPQMRVQWGGCVIRSGLRVYRGSAHLENQEKEVSPKAGEAKKLAPTQNIPIHKVILSTPLIYLLFNGAVVGYRVWLYKQ</sequence>
<reference evidence="2" key="1">
    <citation type="submission" date="2016-07" db="EMBL/GenBank/DDBJ databases">
        <authorList>
            <person name="Bretaudeau A."/>
        </authorList>
    </citation>
    <scope>NUCLEOTIDE SEQUENCE</scope>
    <source>
        <strain evidence="2">Rice</strain>
        <tissue evidence="2">Whole body</tissue>
    </source>
</reference>
<gene>
    <name evidence="2" type="ORF">SFRICE_013852</name>
</gene>
<dbReference type="EMBL" id="ODYU01010015">
    <property type="protein sequence ID" value="SOQ54821.1"/>
    <property type="molecule type" value="Genomic_DNA"/>
</dbReference>
<evidence type="ECO:0000313" key="2">
    <source>
        <dbReference type="EMBL" id="SOQ54821.1"/>
    </source>
</evidence>
<name>A0A2H1WP23_SPOFR</name>